<organism evidence="1 2">
    <name type="scientific">Grifola frondosa</name>
    <name type="common">Maitake</name>
    <name type="synonym">Polyporus frondosus</name>
    <dbReference type="NCBI Taxonomy" id="5627"/>
    <lineage>
        <taxon>Eukaryota</taxon>
        <taxon>Fungi</taxon>
        <taxon>Dikarya</taxon>
        <taxon>Basidiomycota</taxon>
        <taxon>Agaricomycotina</taxon>
        <taxon>Agaricomycetes</taxon>
        <taxon>Polyporales</taxon>
        <taxon>Grifolaceae</taxon>
        <taxon>Grifola</taxon>
    </lineage>
</organism>
<reference evidence="1 2" key="1">
    <citation type="submission" date="2016-03" db="EMBL/GenBank/DDBJ databases">
        <title>Whole genome sequencing of Grifola frondosa 9006-11.</title>
        <authorList>
            <person name="Min B."/>
            <person name="Park H."/>
            <person name="Kim J.-G."/>
            <person name="Cho H."/>
            <person name="Oh Y.-L."/>
            <person name="Kong W.-S."/>
            <person name="Choi I.-G."/>
        </authorList>
    </citation>
    <scope>NUCLEOTIDE SEQUENCE [LARGE SCALE GENOMIC DNA]</scope>
    <source>
        <strain evidence="1 2">9006-11</strain>
    </source>
</reference>
<evidence type="ECO:0000313" key="2">
    <source>
        <dbReference type="Proteomes" id="UP000092993"/>
    </source>
</evidence>
<evidence type="ECO:0000313" key="1">
    <source>
        <dbReference type="EMBL" id="OBZ66607.1"/>
    </source>
</evidence>
<dbReference type="AlphaFoldDB" id="A0A1C7LRB0"/>
<comment type="caution">
    <text evidence="1">The sequence shown here is derived from an EMBL/GenBank/DDBJ whole genome shotgun (WGS) entry which is preliminary data.</text>
</comment>
<dbReference type="EMBL" id="LUGG01000029">
    <property type="protein sequence ID" value="OBZ66607.1"/>
    <property type="molecule type" value="Genomic_DNA"/>
</dbReference>
<protein>
    <submittedName>
        <fullName evidence="1">Uncharacterized protein</fullName>
    </submittedName>
</protein>
<gene>
    <name evidence="1" type="ORF">A0H81_13469</name>
</gene>
<dbReference type="Proteomes" id="UP000092993">
    <property type="component" value="Unassembled WGS sequence"/>
</dbReference>
<name>A0A1C7LRB0_GRIFR</name>
<sequence>MMRTDITLASSTPDFIVTVQKVKNPSNDVVHTRSPTRIPVAQHYAGEHCVTLWYSRGEIRDGLVKHQPERPQIRPNRAEWRPREDLRRKVPFSPDRMVIYNVVRVPHLLRQSKIDDRGYSRVEVEKDVAWLDIELRDVVRV</sequence>
<keyword evidence="2" id="KW-1185">Reference proteome</keyword>
<proteinExistence type="predicted"/>
<accession>A0A1C7LRB0</accession>